<reference evidence="3" key="1">
    <citation type="journal article" date="2019" name="Int. J. Syst. Evol. Microbiol.">
        <title>The Global Catalogue of Microorganisms (GCM) 10K type strain sequencing project: providing services to taxonomists for standard genome sequencing and annotation.</title>
        <authorList>
            <consortium name="The Broad Institute Genomics Platform"/>
            <consortium name="The Broad Institute Genome Sequencing Center for Infectious Disease"/>
            <person name="Wu L."/>
            <person name="Ma J."/>
        </authorList>
    </citation>
    <scope>NUCLEOTIDE SEQUENCE [LARGE SCALE GENOMIC DNA]</scope>
    <source>
        <strain evidence="3">NBRC 102122</strain>
    </source>
</reference>
<accession>A0ABQ5ZWR3</accession>
<sequence length="278" mass="31467">MTDEGAVNGGAKVRYGLPQHRISPENSPNNSPTTRAHAGVDRKRIRASFLRWISSWPRWTDRDDLAARNIWFDELADADRADCIALTPAYLRMTPRPPAPRVYLKRRLWRTVPASARRAAAVLEPAPYGGKLWMASLFWLLLEPPVEHIHVTAFELEWVRSGRETEEELLCRKRVDFGWPRATTMINAACLQHLDAGLLPATDGWRGAEWGGALAQAWERMHARRCWPWLRVAPPQGYIWLPALPDGCADDDRVEAAHAAFSERAFELMNGDTGAEEN</sequence>
<organism evidence="2 3">
    <name type="scientific">Shinella yambaruensis</name>
    <dbReference type="NCBI Taxonomy" id="415996"/>
    <lineage>
        <taxon>Bacteria</taxon>
        <taxon>Pseudomonadati</taxon>
        <taxon>Pseudomonadota</taxon>
        <taxon>Alphaproteobacteria</taxon>
        <taxon>Hyphomicrobiales</taxon>
        <taxon>Rhizobiaceae</taxon>
        <taxon>Shinella</taxon>
    </lineage>
</organism>
<dbReference type="EMBL" id="BSOP01000069">
    <property type="protein sequence ID" value="GLR55147.1"/>
    <property type="molecule type" value="Genomic_DNA"/>
</dbReference>
<feature type="region of interest" description="Disordered" evidence="1">
    <location>
        <begin position="1"/>
        <end position="39"/>
    </location>
</feature>
<proteinExistence type="predicted"/>
<name>A0ABQ5ZWR3_9HYPH</name>
<feature type="compositionally biased region" description="Polar residues" evidence="1">
    <location>
        <begin position="24"/>
        <end position="34"/>
    </location>
</feature>
<evidence type="ECO:0000313" key="3">
    <source>
        <dbReference type="Proteomes" id="UP001156702"/>
    </source>
</evidence>
<gene>
    <name evidence="2" type="ORF">GCM10007923_63680</name>
</gene>
<protein>
    <submittedName>
        <fullName evidence="2">Uncharacterized protein</fullName>
    </submittedName>
</protein>
<dbReference type="Proteomes" id="UP001156702">
    <property type="component" value="Unassembled WGS sequence"/>
</dbReference>
<evidence type="ECO:0000256" key="1">
    <source>
        <dbReference type="SAM" id="MobiDB-lite"/>
    </source>
</evidence>
<comment type="caution">
    <text evidence="2">The sequence shown here is derived from an EMBL/GenBank/DDBJ whole genome shotgun (WGS) entry which is preliminary data.</text>
</comment>
<keyword evidence="3" id="KW-1185">Reference proteome</keyword>
<evidence type="ECO:0000313" key="2">
    <source>
        <dbReference type="EMBL" id="GLR55147.1"/>
    </source>
</evidence>